<keyword evidence="9" id="KW-0694">RNA-binding</keyword>
<gene>
    <name evidence="15" type="ORF">TTHERM_00538800</name>
</gene>
<dbReference type="CDD" id="cd00590">
    <property type="entry name" value="RRM_SF"/>
    <property type="match status" value="1"/>
</dbReference>
<keyword evidence="7" id="KW-0862">Zinc</keyword>
<dbReference type="EMBL" id="GG662849">
    <property type="protein sequence ID" value="EAR87659.1"/>
    <property type="molecule type" value="Genomic_DNA"/>
</dbReference>
<protein>
    <submittedName>
        <fullName evidence="15">RNA recognition motif protein</fullName>
    </submittedName>
</protein>
<dbReference type="Pfam" id="PF00097">
    <property type="entry name" value="zf-C3HC4"/>
    <property type="match status" value="1"/>
</dbReference>
<evidence type="ECO:0000256" key="6">
    <source>
        <dbReference type="ARBA" id="ARBA00022786"/>
    </source>
</evidence>
<evidence type="ECO:0000313" key="16">
    <source>
        <dbReference type="Proteomes" id="UP000009168"/>
    </source>
</evidence>
<proteinExistence type="predicted"/>
<dbReference type="Proteomes" id="UP000009168">
    <property type="component" value="Unassembled WGS sequence"/>
</dbReference>
<evidence type="ECO:0000256" key="1">
    <source>
        <dbReference type="ARBA" id="ARBA00004906"/>
    </source>
</evidence>
<dbReference type="PROSITE" id="PS50102">
    <property type="entry name" value="RRM"/>
    <property type="match status" value="1"/>
</dbReference>
<sequence>MQQLQQELSELINQQGQVQDIHSTLTRNSASNSIIREETLQNYLISESKESQENLKHIIQKSKIDYLCKLQSTFTSSEQEQELAEYIKDFKNNFGYLGSDQNSHVWQILQSLNELQSVNSGLSFITDKNPIQNGGLIFSLLKSAFNLYHKINLVNIFESQASEDKNLKLQLDEQMIETIWDSVIVNGSNNKKTVYFLNLEFLNPSQIIFIAKLQKHLNNLKNEAQIPNIVIYSDDILASQLKEQIKPQLEIVLEFKRMPQKIQYVQNAILSQKSKMDLIEQLIIDALKKYKQTLLRFDVLIFVKNIEESKYLQQHYLNLIKEKLNIIDLTDIEVNEEESKFYLEDFKKNWEKQLVEKKIKEKELKIQQEKEQQAKKIEEELALERERQRKIEEDKNKIFDEEKKLIKEKINQQQVQQIPDVHPLQQINQDELNIPPFPAVPEIQQQQLNLQEIQINQNQEQEIQLQKVQREEEMVKEEEEQKRKEEELMVKEEEERKRIEEEEVRKIREDEENIKLKQLQEEEERKRREEEEIKLKEDEEIKRKQDEENKLKQEEEERQKDIQQYNEDLNKQINKNKQNLYKANEFNIFIAKSYKQLKHHNLDNVIIQIDTGEAFKVYFMDTIFDQIPVVSSKITREEAIKRERLIGNTKSCEIHRLYEKKEFLRLQKRDFLNLINLEQYKAFSEIQNEKCPQKQAIRILLQIMINLSENWFSCSSEVGAHISILWSRMGDIFSVHNQLLVSQTDDLYLACQNLNLQNILEKNQVNSNQYDKIVYKMLNIQKVLNIKEDPVKILQKLEATKFSELVQQVAIEKYWKNLCVYSGHRRLGFRHFESAKMLNYAEISSMNLIQERPFLIIPLQLQINSKNQYEIKQCLAIDHPFLLENAPSQFIEKHQLRLLKRQSLNLHEIEYFGISDALFQYFEDNNQIIKDMENKFDCYYEPNHHMDTITIHSDASQKEKLEKHFNNLLQEAQKILSEEVMEISHGNNCILKIQKGGTIKEVTILQNEHIFIVDNLPLNVKEQDVINLFEEYGDIVQVKFFTDPTLKNVEEKSISAEVLVAETEDSKFFVETFNQIEFQDRVLQLRLKNHSYQIHQDNNSTRYHNIFRWQTWKSKQTGRIEFLDESSVQSFMKLVQNKLIVDGKEIKAEQDKNFNKTVILSGLQKCTDEETLKSCLIPELQKNIVRINVDRIADVDRGISKTSLIFALNKIYKEQHQISWVRRKDHGIVEAKICFSKNYLYKMNTYYERFNSKPDILGQQKLYVQRNYIETFNYDLKMMNVVQMILKGNQELVQMQQKNEIKLKEKIVRPIPSKQEFIVILKCNDETHFNKAKGIMQALLQSKLLDLRNVKLDLASLFDEEDQVDYSQLFTEIGQKKLKEIESKYPVFFKINLIKEEVRVFCTDAIYDLINKDVEYFLRQSVRVKIPISGKNIRNILGIDGRGLEEFKNKTNICKIQLDYISKDIYMEGNSKQVDQAKNALLALLEEKNSQACLNNMPYSYEDCQVCSDTIVTGYRLQGCGHKFCLSCIMFVIDNSLGDVNSLPIKCPFCSQAIIMKDIKTLMSEDQIQKMTRMSLNHYIQNNFQEFSFCVNENCKSIHSSKLTKYTCYECKKTYCSKCAAEYHFGMTCTVYQETEAKNIEFLIKEGARKCPNCGVYIIRIDGCYRVECRRCNQHICWKDNCMKFFATSSECYNHLDENHGGYW</sequence>
<name>I7M0I5_TETTS</name>
<dbReference type="GO" id="GO:0043161">
    <property type="term" value="P:proteasome-mediated ubiquitin-dependent protein catabolic process"/>
    <property type="evidence" value="ECO:0007669"/>
    <property type="project" value="TreeGrafter"/>
</dbReference>
<evidence type="ECO:0000256" key="5">
    <source>
        <dbReference type="ARBA" id="ARBA00022771"/>
    </source>
</evidence>
<dbReference type="InterPro" id="IPR002867">
    <property type="entry name" value="IBR_dom"/>
</dbReference>
<dbReference type="GO" id="GO:0008270">
    <property type="term" value="F:zinc ion binding"/>
    <property type="evidence" value="ECO:0007669"/>
    <property type="project" value="UniProtKB-KW"/>
</dbReference>
<dbReference type="PROSITE" id="PS00028">
    <property type="entry name" value="ZINC_FINGER_C2H2_1"/>
    <property type="match status" value="1"/>
</dbReference>
<dbReference type="InterPro" id="IPR044066">
    <property type="entry name" value="TRIAD_supradom"/>
</dbReference>
<feature type="coiled-coil region" evidence="10">
    <location>
        <begin position="347"/>
        <end position="394"/>
    </location>
</feature>
<dbReference type="InterPro" id="IPR012677">
    <property type="entry name" value="Nucleotide-bd_a/b_plait_sf"/>
</dbReference>
<dbReference type="PROSITE" id="PS50084">
    <property type="entry name" value="KH_TYPE_1"/>
    <property type="match status" value="1"/>
</dbReference>
<dbReference type="PROSITE" id="PS50089">
    <property type="entry name" value="ZF_RING_2"/>
    <property type="match status" value="1"/>
</dbReference>
<dbReference type="SUPFAM" id="SSF57850">
    <property type="entry name" value="RING/U-box"/>
    <property type="match status" value="2"/>
</dbReference>
<dbReference type="KEGG" id="tet:TTHERM_00538800"/>
<dbReference type="Gene3D" id="3.30.70.330">
    <property type="match status" value="1"/>
</dbReference>
<evidence type="ECO:0000256" key="11">
    <source>
        <dbReference type="SAM" id="MobiDB-lite"/>
    </source>
</evidence>
<reference evidence="16" key="1">
    <citation type="journal article" date="2006" name="PLoS Biol.">
        <title>Macronuclear genome sequence of the ciliate Tetrahymena thermophila, a model eukaryote.</title>
        <authorList>
            <person name="Eisen J.A."/>
            <person name="Coyne R.S."/>
            <person name="Wu M."/>
            <person name="Wu D."/>
            <person name="Thiagarajan M."/>
            <person name="Wortman J.R."/>
            <person name="Badger J.H."/>
            <person name="Ren Q."/>
            <person name="Amedeo P."/>
            <person name="Jones K.M."/>
            <person name="Tallon L.J."/>
            <person name="Delcher A.L."/>
            <person name="Salzberg S.L."/>
            <person name="Silva J.C."/>
            <person name="Haas B.J."/>
            <person name="Majoros W.H."/>
            <person name="Farzad M."/>
            <person name="Carlton J.M."/>
            <person name="Smith R.K. Jr."/>
            <person name="Garg J."/>
            <person name="Pearlman R.E."/>
            <person name="Karrer K.M."/>
            <person name="Sun L."/>
            <person name="Manning G."/>
            <person name="Elde N.C."/>
            <person name="Turkewitz A.P."/>
            <person name="Asai D.J."/>
            <person name="Wilkes D.E."/>
            <person name="Wang Y."/>
            <person name="Cai H."/>
            <person name="Collins K."/>
            <person name="Stewart B.A."/>
            <person name="Lee S.R."/>
            <person name="Wilamowska K."/>
            <person name="Weinberg Z."/>
            <person name="Ruzzo W.L."/>
            <person name="Wloga D."/>
            <person name="Gaertig J."/>
            <person name="Frankel J."/>
            <person name="Tsao C.-C."/>
            <person name="Gorovsky M.A."/>
            <person name="Keeling P.J."/>
            <person name="Waller R.F."/>
            <person name="Patron N.J."/>
            <person name="Cherry J.M."/>
            <person name="Stover N.A."/>
            <person name="Krieger C.J."/>
            <person name="del Toro C."/>
            <person name="Ryder H.F."/>
            <person name="Williamson S.C."/>
            <person name="Barbeau R.A."/>
            <person name="Hamilton E.P."/>
            <person name="Orias E."/>
        </authorList>
    </citation>
    <scope>NUCLEOTIDE SEQUENCE [LARGE SCALE GENOMIC DNA]</scope>
    <source>
        <strain evidence="16">SB210</strain>
    </source>
</reference>
<dbReference type="GO" id="GO:0000151">
    <property type="term" value="C:ubiquitin ligase complex"/>
    <property type="evidence" value="ECO:0007669"/>
    <property type="project" value="TreeGrafter"/>
</dbReference>
<dbReference type="CDD" id="cd20335">
    <property type="entry name" value="BRcat_RBR"/>
    <property type="match status" value="1"/>
</dbReference>
<evidence type="ECO:0000256" key="4">
    <source>
        <dbReference type="ARBA" id="ARBA00022737"/>
    </source>
</evidence>
<keyword evidence="2" id="KW-0808">Transferase</keyword>
<dbReference type="InterPro" id="IPR013087">
    <property type="entry name" value="Znf_C2H2_type"/>
</dbReference>
<dbReference type="RefSeq" id="XP_001007904.1">
    <property type="nucleotide sequence ID" value="XM_001007904.1"/>
</dbReference>
<dbReference type="InterPro" id="IPR035979">
    <property type="entry name" value="RBD_domain_sf"/>
</dbReference>
<feature type="domain" description="RING-type" evidence="12">
    <location>
        <begin position="1504"/>
        <end position="1551"/>
    </location>
</feature>
<dbReference type="Gene3D" id="3.30.40.10">
    <property type="entry name" value="Zinc/RING finger domain, C3HC4 (zinc finger)"/>
    <property type="match status" value="1"/>
</dbReference>
<dbReference type="HOGENOM" id="CLU_240791_0_0_1"/>
<dbReference type="InterPro" id="IPR017907">
    <property type="entry name" value="Znf_RING_CS"/>
</dbReference>
<dbReference type="STRING" id="312017.I7M0I5"/>
<dbReference type="GO" id="GO:0004842">
    <property type="term" value="F:ubiquitin-protein transferase activity"/>
    <property type="evidence" value="ECO:0007669"/>
    <property type="project" value="TreeGrafter"/>
</dbReference>
<evidence type="ECO:0000313" key="15">
    <source>
        <dbReference type="EMBL" id="EAR87659.1"/>
    </source>
</evidence>
<evidence type="ECO:0000259" key="12">
    <source>
        <dbReference type="PROSITE" id="PS50089"/>
    </source>
</evidence>
<dbReference type="PANTHER" id="PTHR22770">
    <property type="entry name" value="UBIQUITIN CONJUGATING ENZYME 7 INTERACTING PROTEIN-RELATED"/>
    <property type="match status" value="1"/>
</dbReference>
<keyword evidence="6" id="KW-0833">Ubl conjugation pathway</keyword>
<dbReference type="Gene3D" id="1.20.120.1750">
    <property type="match status" value="1"/>
</dbReference>
<dbReference type="SUPFAM" id="SSF54791">
    <property type="entry name" value="Eukaryotic type KH-domain (KH-domain type I)"/>
    <property type="match status" value="1"/>
</dbReference>
<keyword evidence="3" id="KW-0479">Metal-binding</keyword>
<dbReference type="PANTHER" id="PTHR22770:SF13">
    <property type="entry name" value="RING-TYPE DOMAIN-CONTAINING PROTEIN"/>
    <property type="match status" value="1"/>
</dbReference>
<dbReference type="InParanoid" id="I7M0I5"/>
<dbReference type="InterPro" id="IPR013083">
    <property type="entry name" value="Znf_RING/FYVE/PHD"/>
</dbReference>
<dbReference type="CDD" id="cd22585">
    <property type="entry name" value="Rcat_RBR_DEAH12-like"/>
    <property type="match status" value="1"/>
</dbReference>
<feature type="domain" description="RING-type" evidence="14">
    <location>
        <begin position="1500"/>
        <end position="1704"/>
    </location>
</feature>
<dbReference type="PROSITE" id="PS51873">
    <property type="entry name" value="TRIAD"/>
    <property type="match status" value="1"/>
</dbReference>
<dbReference type="GO" id="GO:0003723">
    <property type="term" value="F:RNA binding"/>
    <property type="evidence" value="ECO:0007669"/>
    <property type="project" value="UniProtKB-UniRule"/>
</dbReference>
<dbReference type="GeneID" id="7839125"/>
<dbReference type="GO" id="GO:0043130">
    <property type="term" value="F:ubiquitin binding"/>
    <property type="evidence" value="ECO:0007669"/>
    <property type="project" value="TreeGrafter"/>
</dbReference>
<evidence type="ECO:0000256" key="2">
    <source>
        <dbReference type="ARBA" id="ARBA00022679"/>
    </source>
</evidence>
<dbReference type="SMART" id="SM00184">
    <property type="entry name" value="RING"/>
    <property type="match status" value="1"/>
</dbReference>
<dbReference type="eggNOG" id="KOG1812">
    <property type="taxonomic scope" value="Eukaryota"/>
</dbReference>
<keyword evidence="5 8" id="KW-0863">Zinc-finger</keyword>
<evidence type="ECO:0000259" key="13">
    <source>
        <dbReference type="PROSITE" id="PS50102"/>
    </source>
</evidence>
<keyword evidence="16" id="KW-1185">Reference proteome</keyword>
<accession>I7M0I5</accession>
<organism evidence="15 16">
    <name type="scientific">Tetrahymena thermophila (strain SB210)</name>
    <dbReference type="NCBI Taxonomy" id="312017"/>
    <lineage>
        <taxon>Eukaryota</taxon>
        <taxon>Sar</taxon>
        <taxon>Alveolata</taxon>
        <taxon>Ciliophora</taxon>
        <taxon>Intramacronucleata</taxon>
        <taxon>Oligohymenophorea</taxon>
        <taxon>Hymenostomatida</taxon>
        <taxon>Tetrahymenina</taxon>
        <taxon>Tetrahymenidae</taxon>
        <taxon>Tetrahymena</taxon>
    </lineage>
</organism>
<dbReference type="SMART" id="SM00360">
    <property type="entry name" value="RRM"/>
    <property type="match status" value="1"/>
</dbReference>
<evidence type="ECO:0000259" key="14">
    <source>
        <dbReference type="PROSITE" id="PS51873"/>
    </source>
</evidence>
<dbReference type="InterPro" id="IPR001841">
    <property type="entry name" value="Znf_RING"/>
</dbReference>
<keyword evidence="10" id="KW-0175">Coiled coil</keyword>
<dbReference type="Pfam" id="PF01485">
    <property type="entry name" value="IBR"/>
    <property type="match status" value="1"/>
</dbReference>
<dbReference type="InterPro" id="IPR036612">
    <property type="entry name" value="KH_dom_type_1_sf"/>
</dbReference>
<dbReference type="InterPro" id="IPR000504">
    <property type="entry name" value="RRM_dom"/>
</dbReference>
<evidence type="ECO:0000256" key="7">
    <source>
        <dbReference type="ARBA" id="ARBA00022833"/>
    </source>
</evidence>
<evidence type="ECO:0000256" key="9">
    <source>
        <dbReference type="PROSITE-ProRule" id="PRU00176"/>
    </source>
</evidence>
<keyword evidence="4" id="KW-0677">Repeat</keyword>
<evidence type="ECO:0000256" key="3">
    <source>
        <dbReference type="ARBA" id="ARBA00022723"/>
    </source>
</evidence>
<evidence type="ECO:0000256" key="8">
    <source>
        <dbReference type="PROSITE-ProRule" id="PRU00175"/>
    </source>
</evidence>
<feature type="region of interest" description="Disordered" evidence="11">
    <location>
        <begin position="469"/>
        <end position="495"/>
    </location>
</feature>
<dbReference type="GO" id="GO:0097039">
    <property type="term" value="P:protein linear polyubiquitination"/>
    <property type="evidence" value="ECO:0007669"/>
    <property type="project" value="TreeGrafter"/>
</dbReference>
<dbReference type="Pfam" id="PF00076">
    <property type="entry name" value="RRM_1"/>
    <property type="match status" value="1"/>
</dbReference>
<feature type="domain" description="RRM" evidence="13">
    <location>
        <begin position="1009"/>
        <end position="1090"/>
    </location>
</feature>
<dbReference type="InterPro" id="IPR018957">
    <property type="entry name" value="Znf_C3HC4_RING-type"/>
</dbReference>
<evidence type="ECO:0000256" key="10">
    <source>
        <dbReference type="SAM" id="Coils"/>
    </source>
</evidence>
<dbReference type="OrthoDB" id="1431934at2759"/>
<dbReference type="InterPro" id="IPR051628">
    <property type="entry name" value="LUBAC_E3_Ligases"/>
</dbReference>
<dbReference type="PROSITE" id="PS00518">
    <property type="entry name" value="ZF_RING_1"/>
    <property type="match status" value="1"/>
</dbReference>
<comment type="pathway">
    <text evidence="1">Protein modification; protein ubiquitination.</text>
</comment>
<dbReference type="SUPFAM" id="SSF54928">
    <property type="entry name" value="RNA-binding domain, RBD"/>
    <property type="match status" value="1"/>
</dbReference>